<organism evidence="1">
    <name type="scientific">marine metagenome</name>
    <dbReference type="NCBI Taxonomy" id="408172"/>
    <lineage>
        <taxon>unclassified sequences</taxon>
        <taxon>metagenomes</taxon>
        <taxon>ecological metagenomes</taxon>
    </lineage>
</organism>
<sequence>GLKARRKRIVGFSRYGNKFYRTLLLHPTRLALKTVKLAVCRHYFIRRSTIDAAHYAIKQLMGIGRKNDSLWCTTSV</sequence>
<dbReference type="AlphaFoldDB" id="A0A382DEN3"/>
<evidence type="ECO:0000313" key="1">
    <source>
        <dbReference type="EMBL" id="SVB36966.1"/>
    </source>
</evidence>
<reference evidence="1" key="1">
    <citation type="submission" date="2018-05" db="EMBL/GenBank/DDBJ databases">
        <authorList>
            <person name="Lanie J.A."/>
            <person name="Ng W.-L."/>
            <person name="Kazmierczak K.M."/>
            <person name="Andrzejewski T.M."/>
            <person name="Davidsen T.M."/>
            <person name="Wayne K.J."/>
            <person name="Tettelin H."/>
            <person name="Glass J.I."/>
            <person name="Rusch D."/>
            <person name="Podicherti R."/>
            <person name="Tsui H.-C.T."/>
            <person name="Winkler M.E."/>
        </authorList>
    </citation>
    <scope>NUCLEOTIDE SEQUENCE</scope>
</reference>
<dbReference type="EMBL" id="UINC01039054">
    <property type="protein sequence ID" value="SVB36966.1"/>
    <property type="molecule type" value="Genomic_DNA"/>
</dbReference>
<gene>
    <name evidence="1" type="ORF">METZ01_LOCUS189820</name>
</gene>
<name>A0A382DEN3_9ZZZZ</name>
<proteinExistence type="predicted"/>
<accession>A0A382DEN3</accession>
<protein>
    <submittedName>
        <fullName evidence="1">Uncharacterized protein</fullName>
    </submittedName>
</protein>
<feature type="non-terminal residue" evidence="1">
    <location>
        <position position="1"/>
    </location>
</feature>